<dbReference type="Proteomes" id="UP001066276">
    <property type="component" value="Chromosome 1_1"/>
</dbReference>
<proteinExistence type="predicted"/>
<reference evidence="1" key="1">
    <citation type="journal article" date="2022" name="bioRxiv">
        <title>Sequencing and chromosome-scale assembly of the giantPleurodeles waltlgenome.</title>
        <authorList>
            <person name="Brown T."/>
            <person name="Elewa A."/>
            <person name="Iarovenko S."/>
            <person name="Subramanian E."/>
            <person name="Araus A.J."/>
            <person name="Petzold A."/>
            <person name="Susuki M."/>
            <person name="Suzuki K.-i.T."/>
            <person name="Hayashi T."/>
            <person name="Toyoda A."/>
            <person name="Oliveira C."/>
            <person name="Osipova E."/>
            <person name="Leigh N.D."/>
            <person name="Simon A."/>
            <person name="Yun M.H."/>
        </authorList>
    </citation>
    <scope>NUCLEOTIDE SEQUENCE</scope>
    <source>
        <strain evidence="1">20211129_DDA</strain>
        <tissue evidence="1">Liver</tissue>
    </source>
</reference>
<evidence type="ECO:0000313" key="2">
    <source>
        <dbReference type="Proteomes" id="UP001066276"/>
    </source>
</evidence>
<dbReference type="EMBL" id="JANPWB010000001">
    <property type="protein sequence ID" value="KAJ1215649.1"/>
    <property type="molecule type" value="Genomic_DNA"/>
</dbReference>
<comment type="caution">
    <text evidence="1">The sequence shown here is derived from an EMBL/GenBank/DDBJ whole genome shotgun (WGS) entry which is preliminary data.</text>
</comment>
<sequence length="97" mass="11015">MWQPRHVGVVEARALRSATTRIDSGVSGQGHTNTHTRQGLPWQHPYQQLFFGSGRAPVTSRARHYNINLAPFLDAETASQVFEEVRQNRQRSELFTA</sequence>
<evidence type="ECO:0000313" key="1">
    <source>
        <dbReference type="EMBL" id="KAJ1215649.1"/>
    </source>
</evidence>
<accession>A0AAV7WUU2</accession>
<protein>
    <submittedName>
        <fullName evidence="1">Uncharacterized protein</fullName>
    </submittedName>
</protein>
<organism evidence="1 2">
    <name type="scientific">Pleurodeles waltl</name>
    <name type="common">Iberian ribbed newt</name>
    <dbReference type="NCBI Taxonomy" id="8319"/>
    <lineage>
        <taxon>Eukaryota</taxon>
        <taxon>Metazoa</taxon>
        <taxon>Chordata</taxon>
        <taxon>Craniata</taxon>
        <taxon>Vertebrata</taxon>
        <taxon>Euteleostomi</taxon>
        <taxon>Amphibia</taxon>
        <taxon>Batrachia</taxon>
        <taxon>Caudata</taxon>
        <taxon>Salamandroidea</taxon>
        <taxon>Salamandridae</taxon>
        <taxon>Pleurodelinae</taxon>
        <taxon>Pleurodeles</taxon>
    </lineage>
</organism>
<dbReference type="AlphaFoldDB" id="A0AAV7WUU2"/>
<name>A0AAV7WUU2_PLEWA</name>
<keyword evidence="2" id="KW-1185">Reference proteome</keyword>
<gene>
    <name evidence="1" type="ORF">NDU88_003257</name>
</gene>